<evidence type="ECO:0000313" key="2">
    <source>
        <dbReference type="Proteomes" id="UP000310065"/>
    </source>
</evidence>
<dbReference type="Proteomes" id="UP000310065">
    <property type="component" value="Chromosome L1"/>
</dbReference>
<dbReference type="SUPFAM" id="SSF53474">
    <property type="entry name" value="alpha/beta-Hydrolases"/>
    <property type="match status" value="1"/>
</dbReference>
<gene>
    <name evidence="1" type="ORF">FFU37_08715</name>
</gene>
<dbReference type="GO" id="GO:0016787">
    <property type="term" value="F:hydrolase activity"/>
    <property type="evidence" value="ECO:0007669"/>
    <property type="project" value="UniProtKB-KW"/>
</dbReference>
<accession>A0A4P9J104</accession>
<dbReference type="KEGG" id="pdv:FFU37_08715"/>
<dbReference type="EMBL" id="CP040558">
    <property type="protein sequence ID" value="QCU74541.1"/>
    <property type="molecule type" value="Genomic_DNA"/>
</dbReference>
<sequence length="318" mass="35604">MRLYILIISLVIFLSGCQSYIAYQITKPPEKILPKEFENSIALSGAQTHYCSSEIGCLDFRIISPKDIDNYLLSGNTLTLTLISKGSTEDDTFEYQLNADNLPSKSNDGLLIIFPGYGVNSLVYTMQARWLSHITGKNVIVMPASNQYDEFKYGLNSLDLLVKYINEHQYTDISLLSYSMGAVASIDLTTKLNINKHILFAPMINFKAALRTIAKLSYPVYSKLLGDDYINEVAAKVIENSKVPLNKLDILNNLNKTPYARQTYIFSSNADKVSPYNGLLTLSNPKVSIYEIKDLNHLEMVSLISAQQRNVLLSLLDG</sequence>
<proteinExistence type="predicted"/>
<evidence type="ECO:0000313" key="1">
    <source>
        <dbReference type="EMBL" id="QCU74541.1"/>
    </source>
</evidence>
<dbReference type="GeneID" id="88775725"/>
<protein>
    <submittedName>
        <fullName evidence="1">Alpha/beta hydrolase</fullName>
    </submittedName>
</protein>
<dbReference type="PROSITE" id="PS51257">
    <property type="entry name" value="PROKAR_LIPOPROTEIN"/>
    <property type="match status" value="1"/>
</dbReference>
<organism evidence="1 2">
    <name type="scientific">Pseudoalteromonas distincta</name>
    <dbReference type="NCBI Taxonomy" id="77608"/>
    <lineage>
        <taxon>Bacteria</taxon>
        <taxon>Pseudomonadati</taxon>
        <taxon>Pseudomonadota</taxon>
        <taxon>Gammaproteobacteria</taxon>
        <taxon>Alteromonadales</taxon>
        <taxon>Pseudoalteromonadaceae</taxon>
        <taxon>Pseudoalteromonas</taxon>
    </lineage>
</organism>
<dbReference type="InterPro" id="IPR029058">
    <property type="entry name" value="AB_hydrolase_fold"/>
</dbReference>
<dbReference type="Gene3D" id="3.40.50.1820">
    <property type="entry name" value="alpha/beta hydrolase"/>
    <property type="match status" value="1"/>
</dbReference>
<dbReference type="RefSeq" id="WP_138489299.1">
    <property type="nucleotide sequence ID" value="NZ_CP040558.1"/>
</dbReference>
<keyword evidence="1" id="KW-0378">Hydrolase</keyword>
<name>A0A4P9J104_9GAMM</name>
<reference evidence="1 2" key="1">
    <citation type="submission" date="2019-05" db="EMBL/GenBank/DDBJ databases">
        <title>Complete genome sequence of Pseudoalteromonas sp. 16-SW-7(T) isolated from the Okhotsk Sea, Russia.</title>
        <authorList>
            <person name="Nguyen T.H."/>
            <person name="Nedashkovskaya O.I."/>
            <person name="Kim S.-G."/>
        </authorList>
    </citation>
    <scope>NUCLEOTIDE SEQUENCE [LARGE SCALE GENOMIC DNA]</scope>
    <source>
        <strain evidence="1 2">16-SW-7</strain>
    </source>
</reference>
<dbReference type="AlphaFoldDB" id="A0A4P9J104"/>